<proteinExistence type="predicted"/>
<evidence type="ECO:0000313" key="1">
    <source>
        <dbReference type="EMBL" id="CAH8188665.1"/>
    </source>
</evidence>
<reference evidence="1" key="1">
    <citation type="submission" date="2022-06" db="EMBL/GenBank/DDBJ databases">
        <authorList>
            <person name="Goudenege D."/>
            <person name="Le Roux F."/>
        </authorList>
    </citation>
    <scope>NUCLEOTIDE SEQUENCE</scope>
    <source>
        <strain evidence="1">12-063</strain>
    </source>
</reference>
<dbReference type="Proteomes" id="UP001152658">
    <property type="component" value="Unassembled WGS sequence"/>
</dbReference>
<comment type="caution">
    <text evidence="1">The sequence shown here is derived from an EMBL/GenBank/DDBJ whole genome shotgun (WGS) entry which is preliminary data.</text>
</comment>
<accession>A0ABM9FHE0</accession>
<dbReference type="EMBL" id="CALYLK010000001">
    <property type="protein sequence ID" value="CAH8188665.1"/>
    <property type="molecule type" value="Genomic_DNA"/>
</dbReference>
<sequence length="60" mass="6664">MPDLTQARCPCRGCNTVATNAEQVEQLFGLRNMGDGTVRVQSYCRECRSLHCEASNPKCN</sequence>
<evidence type="ECO:0000313" key="2">
    <source>
        <dbReference type="Proteomes" id="UP001152658"/>
    </source>
</evidence>
<name>A0ABM9FHE0_9VIBR</name>
<gene>
    <name evidence="1" type="primary">hag</name>
    <name evidence="1" type="ORF">VAE063_1000064</name>
</gene>
<dbReference type="RefSeq" id="WP_025527070.1">
    <property type="nucleotide sequence ID" value="NZ_CALYLA010000025.1"/>
</dbReference>
<keyword evidence="2" id="KW-1185">Reference proteome</keyword>
<protein>
    <submittedName>
        <fullName evidence="1">DNA for RVC repeated sequence</fullName>
    </submittedName>
</protein>
<organism evidence="1 2">
    <name type="scientific">Vibrio aestuarianus</name>
    <dbReference type="NCBI Taxonomy" id="28171"/>
    <lineage>
        <taxon>Bacteria</taxon>
        <taxon>Pseudomonadati</taxon>
        <taxon>Pseudomonadota</taxon>
        <taxon>Gammaproteobacteria</taxon>
        <taxon>Vibrionales</taxon>
        <taxon>Vibrionaceae</taxon>
        <taxon>Vibrio</taxon>
    </lineage>
</organism>